<dbReference type="AlphaFoldDB" id="A0A7G8BJ58"/>
<proteinExistence type="predicted"/>
<dbReference type="Proteomes" id="UP000515312">
    <property type="component" value="Chromosome"/>
</dbReference>
<protein>
    <submittedName>
        <fullName evidence="1">Uncharacterized protein</fullName>
    </submittedName>
</protein>
<dbReference type="RefSeq" id="WP_186743532.1">
    <property type="nucleotide sequence ID" value="NZ_CP060394.1"/>
</dbReference>
<keyword evidence="2" id="KW-1185">Reference proteome</keyword>
<evidence type="ECO:0000313" key="2">
    <source>
        <dbReference type="Proteomes" id="UP000515312"/>
    </source>
</evidence>
<organism evidence="1 2">
    <name type="scientific">Alloacidobacterium dinghuense</name>
    <dbReference type="NCBI Taxonomy" id="2763107"/>
    <lineage>
        <taxon>Bacteria</taxon>
        <taxon>Pseudomonadati</taxon>
        <taxon>Acidobacteriota</taxon>
        <taxon>Terriglobia</taxon>
        <taxon>Terriglobales</taxon>
        <taxon>Acidobacteriaceae</taxon>
        <taxon>Alloacidobacterium</taxon>
    </lineage>
</organism>
<name>A0A7G8BJ58_9BACT</name>
<accession>A0A7G8BJ58</accession>
<sequence>MLVDPYGNRLQSSVAIEIKAKKIVDGTGQYGYLVEACDPCEDDKYGYTINGVVVSDFITPHFYDPLETPGTRYSFTGALKAPRQILPGGYISWVSHAADEWQ</sequence>
<gene>
    <name evidence="1" type="ORF">H7849_00685</name>
</gene>
<reference evidence="1 2" key="1">
    <citation type="submission" date="2020-08" db="EMBL/GenBank/DDBJ databases">
        <title>Edaphobacter telluris sp. nov. and Acidobacterium dinghuensis sp. nov., two acidobacteria isolated from forest soil.</title>
        <authorList>
            <person name="Fu J."/>
            <person name="Qiu L."/>
        </authorList>
    </citation>
    <scope>NUCLEOTIDE SEQUENCE [LARGE SCALE GENOMIC DNA]</scope>
    <source>
        <strain evidence="1">4Y35</strain>
    </source>
</reference>
<dbReference type="KEGG" id="adin:H7849_00685"/>
<dbReference type="EMBL" id="CP060394">
    <property type="protein sequence ID" value="QNI32578.1"/>
    <property type="molecule type" value="Genomic_DNA"/>
</dbReference>
<evidence type="ECO:0000313" key="1">
    <source>
        <dbReference type="EMBL" id="QNI32578.1"/>
    </source>
</evidence>